<dbReference type="OrthoDB" id="9776898at2"/>
<sequence>MVRPTDEAATVRVITAAAELSAAEWDRCAGGDGTLDDGRPADPFLQHAFFVALEESGSASPATGWHPRHLVVDGADGRPIGIVPAYAKTHSQGEYVFDHGWAQAWQRAGGRYYPKLQVSVPFTPVTGPRLLVAPGAAAERALVRRTLIAGLETLTTQGKLSSAHATFLAPSDAAAFADAGWSMREDRQYHWPNRGYRDFDDFLATLLGRKRKQILRERREAVAGGIEMAALTGAAIGEADWDAFFAFYMDTGARKWGRPYLNRRFFSMIGESMADRLLLMVARHEGRRIGGALNFIGRDALYGRWWGTVDDRPFLHFEACYYAAIDWAIARGLSRVEAGAQGEHKLARGYLPVATRSAHLIVDPGFRAAVERFLGEETAALAAGDGELIAATPYADRRRGAGDAAALADA</sequence>
<keyword evidence="1" id="KW-0808">Transferase</keyword>
<dbReference type="EMBL" id="SJFN01000035">
    <property type="protein sequence ID" value="TBW34314.1"/>
    <property type="molecule type" value="Genomic_DNA"/>
</dbReference>
<dbReference type="PANTHER" id="PTHR47017:SF1">
    <property type="entry name" value="ACYL-COA"/>
    <property type="match status" value="1"/>
</dbReference>
<dbReference type="GO" id="GO:0016740">
    <property type="term" value="F:transferase activity"/>
    <property type="evidence" value="ECO:0007669"/>
    <property type="project" value="UniProtKB-KW"/>
</dbReference>
<reference evidence="1 2" key="1">
    <citation type="submission" date="2019-02" db="EMBL/GenBank/DDBJ databases">
        <title>Siculibacillus lacustris gen. nov., sp. nov., a new rosette-forming bacterium isolated from a freshwater crater lake (Lake St. Ana, Romania).</title>
        <authorList>
            <person name="Felfoldi T."/>
            <person name="Marton Z."/>
            <person name="Szabo A."/>
            <person name="Mentes A."/>
            <person name="Boka K."/>
            <person name="Marialigeti K."/>
            <person name="Mathe I."/>
            <person name="Koncz M."/>
            <person name="Schumann P."/>
            <person name="Toth E."/>
        </authorList>
    </citation>
    <scope>NUCLEOTIDE SEQUENCE [LARGE SCALE GENOMIC DNA]</scope>
    <source>
        <strain evidence="1 2">SA-279</strain>
    </source>
</reference>
<dbReference type="SUPFAM" id="SSF55729">
    <property type="entry name" value="Acyl-CoA N-acyltransferases (Nat)"/>
    <property type="match status" value="1"/>
</dbReference>
<comment type="caution">
    <text evidence="1">The sequence shown here is derived from an EMBL/GenBank/DDBJ whole genome shotgun (WGS) entry which is preliminary data.</text>
</comment>
<gene>
    <name evidence="1" type="ORF">EYW49_18715</name>
</gene>
<keyword evidence="2" id="KW-1185">Reference proteome</keyword>
<organism evidence="1 2">
    <name type="scientific">Siculibacillus lacustris</name>
    <dbReference type="NCBI Taxonomy" id="1549641"/>
    <lineage>
        <taxon>Bacteria</taxon>
        <taxon>Pseudomonadati</taxon>
        <taxon>Pseudomonadota</taxon>
        <taxon>Alphaproteobacteria</taxon>
        <taxon>Hyphomicrobiales</taxon>
        <taxon>Ancalomicrobiaceae</taxon>
        <taxon>Siculibacillus</taxon>
    </lineage>
</organism>
<dbReference type="Proteomes" id="UP000292781">
    <property type="component" value="Unassembled WGS sequence"/>
</dbReference>
<dbReference type="Gene3D" id="3.40.630.30">
    <property type="match status" value="1"/>
</dbReference>
<evidence type="ECO:0000313" key="2">
    <source>
        <dbReference type="Proteomes" id="UP000292781"/>
    </source>
</evidence>
<accession>A0A4Q9VGZ6</accession>
<evidence type="ECO:0000313" key="1">
    <source>
        <dbReference type="EMBL" id="TBW34314.1"/>
    </source>
</evidence>
<dbReference type="PANTHER" id="PTHR47017">
    <property type="entry name" value="ACYL-COA"/>
    <property type="match status" value="1"/>
</dbReference>
<dbReference type="AlphaFoldDB" id="A0A4Q9VGZ6"/>
<proteinExistence type="predicted"/>
<dbReference type="RefSeq" id="WP_131311153.1">
    <property type="nucleotide sequence ID" value="NZ_SJFN01000035.1"/>
</dbReference>
<name>A0A4Q9VGZ6_9HYPH</name>
<dbReference type="InterPro" id="IPR007434">
    <property type="entry name" value="FemAB-like"/>
</dbReference>
<dbReference type="InterPro" id="IPR016181">
    <property type="entry name" value="Acyl_CoA_acyltransferase"/>
</dbReference>
<protein>
    <submittedName>
        <fullName evidence="1">N-acetyltransferase</fullName>
    </submittedName>
</protein>
<dbReference type="Pfam" id="PF04339">
    <property type="entry name" value="FemAB_like"/>
    <property type="match status" value="1"/>
</dbReference>